<dbReference type="Proteomes" id="UP000030671">
    <property type="component" value="Unassembled WGS sequence"/>
</dbReference>
<protein>
    <submittedName>
        <fullName evidence="2">Uncharacterized protein</fullName>
    </submittedName>
</protein>
<proteinExistence type="predicted"/>
<feature type="transmembrane region" description="Helical" evidence="1">
    <location>
        <begin position="78"/>
        <end position="101"/>
    </location>
</feature>
<name>W4JWV4_HETIT</name>
<feature type="transmembrane region" description="Helical" evidence="1">
    <location>
        <begin position="6"/>
        <end position="25"/>
    </location>
</feature>
<dbReference type="GeneID" id="20669171"/>
<gene>
    <name evidence="2" type="ORF">HETIRDRAFT_247449</name>
</gene>
<keyword evidence="3" id="KW-1185">Reference proteome</keyword>
<dbReference type="PANTHER" id="PTHR40465:SF1">
    <property type="entry name" value="DUF6534 DOMAIN-CONTAINING PROTEIN"/>
    <property type="match status" value="1"/>
</dbReference>
<sequence>GPRLLGILFNWGLLGILTTQLYIYYLNFPKDRRAVKLLVYTLYFLDWAQTCSATYDAFQWFVYGWGDIHALYDLFTGFLNIPILSSTVAGAVQIFFGWRIWMFS</sequence>
<keyword evidence="1" id="KW-0472">Membrane</keyword>
<dbReference type="PANTHER" id="PTHR40465">
    <property type="entry name" value="CHROMOSOME 1, WHOLE GENOME SHOTGUN SEQUENCE"/>
    <property type="match status" value="1"/>
</dbReference>
<feature type="transmembrane region" description="Helical" evidence="1">
    <location>
        <begin position="37"/>
        <end position="58"/>
    </location>
</feature>
<dbReference type="EMBL" id="KI925463">
    <property type="protein sequence ID" value="ETW77570.1"/>
    <property type="molecule type" value="Genomic_DNA"/>
</dbReference>
<dbReference type="OrthoDB" id="3053835at2759"/>
<dbReference type="InParanoid" id="W4JWV4"/>
<evidence type="ECO:0000313" key="3">
    <source>
        <dbReference type="Proteomes" id="UP000030671"/>
    </source>
</evidence>
<keyword evidence="1" id="KW-1133">Transmembrane helix</keyword>
<dbReference type="KEGG" id="hir:HETIRDRAFT_247449"/>
<dbReference type="HOGENOM" id="CLU_046025_16_2_1"/>
<reference evidence="2 3" key="1">
    <citation type="journal article" date="2012" name="New Phytol.">
        <title>Insight into trade-off between wood decay and parasitism from the genome of a fungal forest pathogen.</title>
        <authorList>
            <person name="Olson A."/>
            <person name="Aerts A."/>
            <person name="Asiegbu F."/>
            <person name="Belbahri L."/>
            <person name="Bouzid O."/>
            <person name="Broberg A."/>
            <person name="Canback B."/>
            <person name="Coutinho P.M."/>
            <person name="Cullen D."/>
            <person name="Dalman K."/>
            <person name="Deflorio G."/>
            <person name="van Diepen L.T."/>
            <person name="Dunand C."/>
            <person name="Duplessis S."/>
            <person name="Durling M."/>
            <person name="Gonthier P."/>
            <person name="Grimwood J."/>
            <person name="Fossdal C.G."/>
            <person name="Hansson D."/>
            <person name="Henrissat B."/>
            <person name="Hietala A."/>
            <person name="Himmelstrand K."/>
            <person name="Hoffmeister D."/>
            <person name="Hogberg N."/>
            <person name="James T.Y."/>
            <person name="Karlsson M."/>
            <person name="Kohler A."/>
            <person name="Kues U."/>
            <person name="Lee Y.H."/>
            <person name="Lin Y.C."/>
            <person name="Lind M."/>
            <person name="Lindquist E."/>
            <person name="Lombard V."/>
            <person name="Lucas S."/>
            <person name="Lunden K."/>
            <person name="Morin E."/>
            <person name="Murat C."/>
            <person name="Park J."/>
            <person name="Raffaello T."/>
            <person name="Rouze P."/>
            <person name="Salamov A."/>
            <person name="Schmutz J."/>
            <person name="Solheim H."/>
            <person name="Stahlberg J."/>
            <person name="Velez H."/>
            <person name="de Vries R.P."/>
            <person name="Wiebenga A."/>
            <person name="Woodward S."/>
            <person name="Yakovlev I."/>
            <person name="Garbelotto M."/>
            <person name="Martin F."/>
            <person name="Grigoriev I.V."/>
            <person name="Stenlid J."/>
        </authorList>
    </citation>
    <scope>NUCLEOTIDE SEQUENCE [LARGE SCALE GENOMIC DNA]</scope>
    <source>
        <strain evidence="2 3">TC 32-1</strain>
    </source>
</reference>
<keyword evidence="1" id="KW-0812">Transmembrane</keyword>
<evidence type="ECO:0000256" key="1">
    <source>
        <dbReference type="SAM" id="Phobius"/>
    </source>
</evidence>
<evidence type="ECO:0000313" key="2">
    <source>
        <dbReference type="EMBL" id="ETW77570.1"/>
    </source>
</evidence>
<organism evidence="2 3">
    <name type="scientific">Heterobasidion irregulare (strain TC 32-1)</name>
    <dbReference type="NCBI Taxonomy" id="747525"/>
    <lineage>
        <taxon>Eukaryota</taxon>
        <taxon>Fungi</taxon>
        <taxon>Dikarya</taxon>
        <taxon>Basidiomycota</taxon>
        <taxon>Agaricomycotina</taxon>
        <taxon>Agaricomycetes</taxon>
        <taxon>Russulales</taxon>
        <taxon>Bondarzewiaceae</taxon>
        <taxon>Heterobasidion</taxon>
        <taxon>Heterobasidion annosum species complex</taxon>
    </lineage>
</organism>
<accession>W4JWV4</accession>
<dbReference type="RefSeq" id="XP_009551054.1">
    <property type="nucleotide sequence ID" value="XM_009552759.1"/>
</dbReference>
<feature type="non-terminal residue" evidence="2">
    <location>
        <position position="1"/>
    </location>
</feature>
<dbReference type="AlphaFoldDB" id="W4JWV4"/>
<feature type="non-terminal residue" evidence="2">
    <location>
        <position position="104"/>
    </location>
</feature>